<protein>
    <recommendedName>
        <fullName evidence="2">fructose-bisphosphatase</fullName>
        <ecNumber evidence="2">3.1.3.11</ecNumber>
    </recommendedName>
</protein>
<accession>M0L1S5</accession>
<comment type="cofactor">
    <cofactor evidence="8">
        <name>Mg(2+)</name>
        <dbReference type="ChEBI" id="CHEBI:18420"/>
    </cofactor>
</comment>
<feature type="binding site" evidence="8">
    <location>
        <position position="86"/>
    </location>
    <ligand>
        <name>Mg(2+)</name>
        <dbReference type="ChEBI" id="CHEBI:18420"/>
        <label>1</label>
        <note>catalytic</note>
    </ligand>
</feature>
<dbReference type="OrthoDB" id="58111at2157"/>
<comment type="catalytic activity">
    <reaction evidence="1">
        <text>beta-D-fructose 1,6-bisphosphate + H2O = beta-D-fructose 6-phosphate + phosphate</text>
        <dbReference type="Rhea" id="RHEA:11064"/>
        <dbReference type="ChEBI" id="CHEBI:15377"/>
        <dbReference type="ChEBI" id="CHEBI:32966"/>
        <dbReference type="ChEBI" id="CHEBI:43474"/>
        <dbReference type="ChEBI" id="CHEBI:57634"/>
        <dbReference type="EC" id="3.1.3.11"/>
    </reaction>
</comment>
<keyword evidence="4" id="KW-0378">Hydrolase</keyword>
<keyword evidence="3 8" id="KW-0479">Metal-binding</keyword>
<dbReference type="Gene3D" id="3.30.540.10">
    <property type="entry name" value="Fructose-1,6-Bisphosphatase, subunit A, domain 1"/>
    <property type="match status" value="1"/>
</dbReference>
<dbReference type="InterPro" id="IPR000760">
    <property type="entry name" value="Inositol_monophosphatase-like"/>
</dbReference>
<keyword evidence="5 8" id="KW-0460">Magnesium</keyword>
<dbReference type="GO" id="GO:0042132">
    <property type="term" value="F:fructose 1,6-bisphosphate 1-phosphatase activity"/>
    <property type="evidence" value="ECO:0007669"/>
    <property type="project" value="UniProtKB-EC"/>
</dbReference>
<evidence type="ECO:0000256" key="4">
    <source>
        <dbReference type="ARBA" id="ARBA00022801"/>
    </source>
</evidence>
<feature type="binding site" evidence="8">
    <location>
        <position position="65"/>
    </location>
    <ligand>
        <name>Mg(2+)</name>
        <dbReference type="ChEBI" id="CHEBI:18420"/>
        <label>1</label>
        <note>catalytic</note>
    </ligand>
</feature>
<evidence type="ECO:0000256" key="3">
    <source>
        <dbReference type="ARBA" id="ARBA00022723"/>
    </source>
</evidence>
<dbReference type="eggNOG" id="arCOG01349">
    <property type="taxonomic scope" value="Archaea"/>
</dbReference>
<dbReference type="PATRIC" id="fig|1227453.3.peg.4213"/>
<sequence>MSRHETAYHAALEGSEVAHRLYRTELSVTTKDSAMDYVTRADTETQRRIIDRIVEDYPDATIVGEEGDELKSVPADGSAWVIDPIDGTSNFVHDIPFWATTVAAVHDGDTVGATTIMPALGNTYTAGPDRVTLNGYRMTVSEKTAVEEFKVAAILRYGPERDDVFGNLLSTLIREFGDLRRLGCAQGTLGMVASGSLDAAVSTQSNPNPWDTIAGVYLVERAGGTVTDIAGDPWTPDADGFVASNGQAHDAVIERVSDVSNRKK</sequence>
<dbReference type="GO" id="GO:0008934">
    <property type="term" value="F:inositol monophosphate 1-phosphatase activity"/>
    <property type="evidence" value="ECO:0007669"/>
    <property type="project" value="TreeGrafter"/>
</dbReference>
<dbReference type="EC" id="3.1.3.11" evidence="2"/>
<dbReference type="GO" id="GO:0046872">
    <property type="term" value="F:metal ion binding"/>
    <property type="evidence" value="ECO:0007669"/>
    <property type="project" value="UniProtKB-KW"/>
</dbReference>
<evidence type="ECO:0000256" key="7">
    <source>
        <dbReference type="ARBA" id="ARBA00038103"/>
    </source>
</evidence>
<dbReference type="PANTHER" id="PTHR20854">
    <property type="entry name" value="INOSITOL MONOPHOSPHATASE"/>
    <property type="match status" value="1"/>
</dbReference>
<organism evidence="9 10">
    <name type="scientific">Haloarcula japonica (strain ATCC 49778 / DSM 6131 / JCM 7785 / NBRC 101032 / NCIMB 13157 / TR-1)</name>
    <dbReference type="NCBI Taxonomy" id="1227453"/>
    <lineage>
        <taxon>Archaea</taxon>
        <taxon>Methanobacteriati</taxon>
        <taxon>Methanobacteriota</taxon>
        <taxon>Stenosarchaea group</taxon>
        <taxon>Halobacteria</taxon>
        <taxon>Halobacteriales</taxon>
        <taxon>Haloarculaceae</taxon>
        <taxon>Haloarcula</taxon>
    </lineage>
</organism>
<reference evidence="9 10" key="1">
    <citation type="journal article" date="2014" name="PLoS Genet.">
        <title>Phylogenetically driven sequencing of extremely halophilic archaea reveals strategies for static and dynamic osmo-response.</title>
        <authorList>
            <person name="Becker E.A."/>
            <person name="Seitzer P.M."/>
            <person name="Tritt A."/>
            <person name="Larsen D."/>
            <person name="Krusor M."/>
            <person name="Yao A.I."/>
            <person name="Wu D."/>
            <person name="Madern D."/>
            <person name="Eisen J.A."/>
            <person name="Darling A.E."/>
            <person name="Facciotti M.T."/>
        </authorList>
    </citation>
    <scope>NUCLEOTIDE SEQUENCE [LARGE SCALE GENOMIC DNA]</scope>
    <source>
        <strain evidence="10">ATCC 49778 / DSM 6131 / JCM 7785 / NBRC 101032 / NCIMB 13157 / TR-1</strain>
    </source>
</reference>
<feature type="binding site" evidence="8">
    <location>
        <position position="211"/>
    </location>
    <ligand>
        <name>Mg(2+)</name>
        <dbReference type="ChEBI" id="CHEBI:18420"/>
        <label>1</label>
        <note>catalytic</note>
    </ligand>
</feature>
<keyword evidence="10" id="KW-1185">Reference proteome</keyword>
<dbReference type="STRING" id="1227453.C444_21431"/>
<gene>
    <name evidence="9" type="ORF">C444_21431</name>
</gene>
<dbReference type="InterPro" id="IPR020583">
    <property type="entry name" value="Inositol_monoP_metal-BS"/>
</dbReference>
<name>M0L1S5_HALJT</name>
<evidence type="ECO:0000256" key="6">
    <source>
        <dbReference type="ARBA" id="ARBA00023277"/>
    </source>
</evidence>
<dbReference type="Gene3D" id="3.40.190.80">
    <property type="match status" value="1"/>
</dbReference>
<evidence type="ECO:0000313" key="9">
    <source>
        <dbReference type="EMBL" id="EMA27028.1"/>
    </source>
</evidence>
<dbReference type="AlphaFoldDB" id="M0L1S5"/>
<dbReference type="PANTHER" id="PTHR20854:SF4">
    <property type="entry name" value="INOSITOL-1-MONOPHOSPHATASE-RELATED"/>
    <property type="match status" value="1"/>
</dbReference>
<dbReference type="PROSITE" id="PS00629">
    <property type="entry name" value="IMP_1"/>
    <property type="match status" value="1"/>
</dbReference>
<evidence type="ECO:0000256" key="1">
    <source>
        <dbReference type="ARBA" id="ARBA00001273"/>
    </source>
</evidence>
<dbReference type="GO" id="GO:0006020">
    <property type="term" value="P:inositol metabolic process"/>
    <property type="evidence" value="ECO:0007669"/>
    <property type="project" value="TreeGrafter"/>
</dbReference>
<proteinExistence type="inferred from homology"/>
<dbReference type="Proteomes" id="UP000011524">
    <property type="component" value="Unassembled WGS sequence"/>
</dbReference>
<dbReference type="EMBL" id="AOLY01000048">
    <property type="protein sequence ID" value="EMA27028.1"/>
    <property type="molecule type" value="Genomic_DNA"/>
</dbReference>
<keyword evidence="6" id="KW-0119">Carbohydrate metabolism</keyword>
<feature type="binding site" evidence="8">
    <location>
        <position position="85"/>
    </location>
    <ligand>
        <name>Mg(2+)</name>
        <dbReference type="ChEBI" id="CHEBI:18420"/>
        <label>1</label>
        <note>catalytic</note>
    </ligand>
</feature>
<dbReference type="GO" id="GO:0007165">
    <property type="term" value="P:signal transduction"/>
    <property type="evidence" value="ECO:0007669"/>
    <property type="project" value="TreeGrafter"/>
</dbReference>
<comment type="caution">
    <text evidence="9">The sequence shown here is derived from an EMBL/GenBank/DDBJ whole genome shotgun (WGS) entry which is preliminary data.</text>
</comment>
<evidence type="ECO:0000313" key="10">
    <source>
        <dbReference type="Proteomes" id="UP000011524"/>
    </source>
</evidence>
<dbReference type="Pfam" id="PF00459">
    <property type="entry name" value="Inositol_P"/>
    <property type="match status" value="1"/>
</dbReference>
<evidence type="ECO:0000256" key="2">
    <source>
        <dbReference type="ARBA" id="ARBA00013093"/>
    </source>
</evidence>
<dbReference type="CDD" id="cd01637">
    <property type="entry name" value="IMPase_like"/>
    <property type="match status" value="1"/>
</dbReference>
<dbReference type="RefSeq" id="WP_004595117.1">
    <property type="nucleotide sequence ID" value="NZ_AOLY01000048.1"/>
</dbReference>
<dbReference type="PRINTS" id="PR00377">
    <property type="entry name" value="IMPHPHTASES"/>
</dbReference>
<feature type="binding site" evidence="8">
    <location>
        <position position="83"/>
    </location>
    <ligand>
        <name>Mg(2+)</name>
        <dbReference type="ChEBI" id="CHEBI:18420"/>
        <label>1</label>
        <note>catalytic</note>
    </ligand>
</feature>
<comment type="similarity">
    <text evidence="7">Belongs to the inositol monophosphatase superfamily. FBPase class 4 family.</text>
</comment>
<evidence type="ECO:0000256" key="5">
    <source>
        <dbReference type="ARBA" id="ARBA00022842"/>
    </source>
</evidence>
<dbReference type="SUPFAM" id="SSF56655">
    <property type="entry name" value="Carbohydrate phosphatase"/>
    <property type="match status" value="1"/>
</dbReference>
<evidence type="ECO:0000256" key="8">
    <source>
        <dbReference type="PIRSR" id="PIRSR600760-2"/>
    </source>
</evidence>